<gene>
    <name evidence="1" type="ORF">SAMN05216326_10744</name>
</gene>
<dbReference type="EMBL" id="FOIA01000007">
    <property type="protein sequence ID" value="SES93388.1"/>
    <property type="molecule type" value="Genomic_DNA"/>
</dbReference>
<sequence>MLKAVILRVLFELSHVAIVMELHQAALRLLVALQIPGLRFVSYQV</sequence>
<organism evidence="1 2">
    <name type="scientific">Nitrosomonas marina</name>
    <dbReference type="NCBI Taxonomy" id="917"/>
    <lineage>
        <taxon>Bacteria</taxon>
        <taxon>Pseudomonadati</taxon>
        <taxon>Pseudomonadota</taxon>
        <taxon>Betaproteobacteria</taxon>
        <taxon>Nitrosomonadales</taxon>
        <taxon>Nitrosomonadaceae</taxon>
        <taxon>Nitrosomonas</taxon>
    </lineage>
</organism>
<evidence type="ECO:0000313" key="1">
    <source>
        <dbReference type="EMBL" id="SES93388.1"/>
    </source>
</evidence>
<dbReference type="AlphaFoldDB" id="A0A1I0AGR9"/>
<keyword evidence="2" id="KW-1185">Reference proteome</keyword>
<proteinExistence type="predicted"/>
<dbReference type="Proteomes" id="UP000199345">
    <property type="component" value="Unassembled WGS sequence"/>
</dbReference>
<reference evidence="2" key="1">
    <citation type="submission" date="2016-10" db="EMBL/GenBank/DDBJ databases">
        <authorList>
            <person name="Varghese N."/>
            <person name="Submissions S."/>
        </authorList>
    </citation>
    <scope>NUCLEOTIDE SEQUENCE [LARGE SCALE GENOMIC DNA]</scope>
    <source>
        <strain evidence="2">Nm71</strain>
    </source>
</reference>
<accession>A0A1I0AGR9</accession>
<evidence type="ECO:0000313" key="2">
    <source>
        <dbReference type="Proteomes" id="UP000199345"/>
    </source>
</evidence>
<protein>
    <submittedName>
        <fullName evidence="1">Uncharacterized protein</fullName>
    </submittedName>
</protein>
<name>A0A1I0AGR9_9PROT</name>